<dbReference type="Proteomes" id="UP000315017">
    <property type="component" value="Chromosome"/>
</dbReference>
<dbReference type="EC" id="3.5.4.3" evidence="4"/>
<keyword evidence="2" id="KW-0862">Zinc</keyword>
<sequence length="167" mass="18249" precursor="true">MNDHELYMRRAIALAANAPDLPFGALIVDGDSGTILSEGWNKTSLNPMWHGEIDAINGLAASGVVLEGKCLVLYTTAEPCPMCQAAILWSGIETVVFGTSIRSLQRLGWRQIDILAEEVIRRSPGWNCTLFGGVLERDCDALFQKAMLQRVLSSDVVPIESSRESVE</sequence>
<evidence type="ECO:0000256" key="2">
    <source>
        <dbReference type="ARBA" id="ARBA00022833"/>
    </source>
</evidence>
<dbReference type="OrthoDB" id="9802676at2"/>
<keyword evidence="5" id="KW-1185">Reference proteome</keyword>
<dbReference type="InterPro" id="IPR002125">
    <property type="entry name" value="CMP_dCMP_dom"/>
</dbReference>
<reference evidence="4 5" key="1">
    <citation type="submission" date="2019-02" db="EMBL/GenBank/DDBJ databases">
        <title>Deep-cultivation of Planctomycetes and their phenomic and genomic characterization uncovers novel biology.</title>
        <authorList>
            <person name="Wiegand S."/>
            <person name="Jogler M."/>
            <person name="Boedeker C."/>
            <person name="Pinto D."/>
            <person name="Vollmers J."/>
            <person name="Rivas-Marin E."/>
            <person name="Kohn T."/>
            <person name="Peeters S.H."/>
            <person name="Heuer A."/>
            <person name="Rast P."/>
            <person name="Oberbeckmann S."/>
            <person name="Bunk B."/>
            <person name="Jeske O."/>
            <person name="Meyerdierks A."/>
            <person name="Storesund J.E."/>
            <person name="Kallscheuer N."/>
            <person name="Luecker S."/>
            <person name="Lage O.M."/>
            <person name="Pohl T."/>
            <person name="Merkel B.J."/>
            <person name="Hornburger P."/>
            <person name="Mueller R.-W."/>
            <person name="Bruemmer F."/>
            <person name="Labrenz M."/>
            <person name="Spormann A.M."/>
            <person name="Op den Camp H."/>
            <person name="Overmann J."/>
            <person name="Amann R."/>
            <person name="Jetten M.S.M."/>
            <person name="Mascher T."/>
            <person name="Medema M.H."/>
            <person name="Devos D.P."/>
            <person name="Kaster A.-K."/>
            <person name="Ovreas L."/>
            <person name="Rohde M."/>
            <person name="Galperin M.Y."/>
            <person name="Jogler C."/>
        </authorList>
    </citation>
    <scope>NUCLEOTIDE SEQUENCE [LARGE SCALE GENOMIC DNA]</scope>
    <source>
        <strain evidence="4 5">ETA_A8</strain>
    </source>
</reference>
<organism evidence="4 5">
    <name type="scientific">Anatilimnocola aggregata</name>
    <dbReference type="NCBI Taxonomy" id="2528021"/>
    <lineage>
        <taxon>Bacteria</taxon>
        <taxon>Pseudomonadati</taxon>
        <taxon>Planctomycetota</taxon>
        <taxon>Planctomycetia</taxon>
        <taxon>Pirellulales</taxon>
        <taxon>Pirellulaceae</taxon>
        <taxon>Anatilimnocola</taxon>
    </lineage>
</organism>
<feature type="domain" description="CMP/dCMP-type deaminase" evidence="3">
    <location>
        <begin position="2"/>
        <end position="110"/>
    </location>
</feature>
<dbReference type="RefSeq" id="WP_145085441.1">
    <property type="nucleotide sequence ID" value="NZ_CP036274.1"/>
</dbReference>
<dbReference type="SUPFAM" id="SSF53927">
    <property type="entry name" value="Cytidine deaminase-like"/>
    <property type="match status" value="1"/>
</dbReference>
<dbReference type="KEGG" id="aagg:ETAA8_09120"/>
<dbReference type="InterPro" id="IPR016193">
    <property type="entry name" value="Cytidine_deaminase-like"/>
</dbReference>
<dbReference type="InterPro" id="IPR016192">
    <property type="entry name" value="APOBEC/CMP_deaminase_Zn-bd"/>
</dbReference>
<accession>A0A517Y6J5</accession>
<dbReference type="PANTHER" id="PTHR11079:SF203">
    <property type="entry name" value="CMP_DCMP-TYPE DEAMINASE DOMAIN-CONTAINING PROTEIN"/>
    <property type="match status" value="1"/>
</dbReference>
<keyword evidence="4" id="KW-0378">Hydrolase</keyword>
<dbReference type="GO" id="GO:0002100">
    <property type="term" value="P:tRNA wobble adenosine to inosine editing"/>
    <property type="evidence" value="ECO:0007669"/>
    <property type="project" value="TreeGrafter"/>
</dbReference>
<dbReference type="GO" id="GO:0008270">
    <property type="term" value="F:zinc ion binding"/>
    <property type="evidence" value="ECO:0007669"/>
    <property type="project" value="InterPro"/>
</dbReference>
<evidence type="ECO:0000259" key="3">
    <source>
        <dbReference type="PROSITE" id="PS51747"/>
    </source>
</evidence>
<evidence type="ECO:0000313" key="4">
    <source>
        <dbReference type="EMBL" id="QDU25840.1"/>
    </source>
</evidence>
<gene>
    <name evidence="4" type="primary">guaD_1</name>
    <name evidence="4" type="ORF">ETAA8_09120</name>
</gene>
<name>A0A517Y6J5_9BACT</name>
<dbReference type="GO" id="GO:0052717">
    <property type="term" value="F:tRNA-specific adenosine-34 deaminase activity"/>
    <property type="evidence" value="ECO:0007669"/>
    <property type="project" value="TreeGrafter"/>
</dbReference>
<dbReference type="PROSITE" id="PS51747">
    <property type="entry name" value="CYT_DCMP_DEAMINASES_2"/>
    <property type="match status" value="1"/>
</dbReference>
<dbReference type="Gene3D" id="3.40.140.10">
    <property type="entry name" value="Cytidine Deaminase, domain 2"/>
    <property type="match status" value="1"/>
</dbReference>
<dbReference type="PROSITE" id="PS00903">
    <property type="entry name" value="CYT_DCMP_DEAMINASES_1"/>
    <property type="match status" value="1"/>
</dbReference>
<proteinExistence type="predicted"/>
<dbReference type="Pfam" id="PF00383">
    <property type="entry name" value="dCMP_cyt_deam_1"/>
    <property type="match status" value="1"/>
</dbReference>
<dbReference type="AlphaFoldDB" id="A0A517Y6J5"/>
<dbReference type="EMBL" id="CP036274">
    <property type="protein sequence ID" value="QDU25840.1"/>
    <property type="molecule type" value="Genomic_DNA"/>
</dbReference>
<dbReference type="PANTHER" id="PTHR11079">
    <property type="entry name" value="CYTOSINE DEAMINASE FAMILY MEMBER"/>
    <property type="match status" value="1"/>
</dbReference>
<dbReference type="GO" id="GO:0008892">
    <property type="term" value="F:guanine deaminase activity"/>
    <property type="evidence" value="ECO:0007669"/>
    <property type="project" value="UniProtKB-EC"/>
</dbReference>
<dbReference type="CDD" id="cd01285">
    <property type="entry name" value="nucleoside_deaminase"/>
    <property type="match status" value="1"/>
</dbReference>
<evidence type="ECO:0000313" key="5">
    <source>
        <dbReference type="Proteomes" id="UP000315017"/>
    </source>
</evidence>
<protein>
    <submittedName>
        <fullName evidence="4">Guanine deaminase</fullName>
        <ecNumber evidence="4">3.5.4.3</ecNumber>
    </submittedName>
</protein>
<evidence type="ECO:0000256" key="1">
    <source>
        <dbReference type="ARBA" id="ARBA00022723"/>
    </source>
</evidence>
<keyword evidence="1" id="KW-0479">Metal-binding</keyword>